<dbReference type="GO" id="GO:0046872">
    <property type="term" value="F:metal ion binding"/>
    <property type="evidence" value="ECO:0007669"/>
    <property type="project" value="UniProtKB-KW"/>
</dbReference>
<dbReference type="PIRSF" id="PIRSF006816">
    <property type="entry name" value="Cyc3_hyd_g"/>
    <property type="match status" value="1"/>
</dbReference>
<name>A0A920CNZ6_9BACL</name>
<dbReference type="InterPro" id="IPR019480">
    <property type="entry name" value="Dihydroorotate_DH_Fe-S-bd"/>
</dbReference>
<dbReference type="InterPro" id="IPR012165">
    <property type="entry name" value="Cyt_c3_hydrogenase_gsu"/>
</dbReference>
<dbReference type="GO" id="GO:0006221">
    <property type="term" value="P:pyrimidine nucleotide biosynthetic process"/>
    <property type="evidence" value="ECO:0007669"/>
    <property type="project" value="InterPro"/>
</dbReference>
<dbReference type="Gene3D" id="2.40.30.10">
    <property type="entry name" value="Translation factors"/>
    <property type="match status" value="1"/>
</dbReference>
<protein>
    <submittedName>
        <fullName evidence="4">Ferredoxin-NADP+ reductase subunit alpha</fullName>
    </submittedName>
</protein>
<dbReference type="PANTHER" id="PTHR43513">
    <property type="entry name" value="DIHYDROOROTATE DEHYDROGENASE B (NAD(+)), ELECTRON TRANSFER SUBUNIT"/>
    <property type="match status" value="1"/>
</dbReference>
<dbReference type="EMBL" id="BORT01000011">
    <property type="protein sequence ID" value="GIO48041.1"/>
    <property type="molecule type" value="Genomic_DNA"/>
</dbReference>
<evidence type="ECO:0000256" key="1">
    <source>
        <dbReference type="PIRSR" id="PIRSR006816-1"/>
    </source>
</evidence>
<dbReference type="NCBIfam" id="NF004862">
    <property type="entry name" value="PRK06222.1"/>
    <property type="match status" value="1"/>
</dbReference>
<feature type="binding site" evidence="2">
    <location>
        <position position="221"/>
    </location>
    <ligand>
        <name>[2Fe-2S] cluster</name>
        <dbReference type="ChEBI" id="CHEBI:190135"/>
    </ligand>
</feature>
<keyword evidence="2" id="KW-0001">2Fe-2S</keyword>
<dbReference type="InterPro" id="IPR039261">
    <property type="entry name" value="FNR_nucleotide-bd"/>
</dbReference>
<dbReference type="Gene3D" id="3.40.50.80">
    <property type="entry name" value="Nucleotide-binding domain of ferredoxin-NADP reductase (FNR) module"/>
    <property type="match status" value="1"/>
</dbReference>
<dbReference type="Proteomes" id="UP000682811">
    <property type="component" value="Unassembled WGS sequence"/>
</dbReference>
<keyword evidence="2" id="KW-0411">Iron-sulfur</keyword>
<proteinExistence type="predicted"/>
<feature type="binding site" evidence="2">
    <location>
        <position position="224"/>
    </location>
    <ligand>
        <name>[2Fe-2S] cluster</name>
        <dbReference type="ChEBI" id="CHEBI:190135"/>
    </ligand>
</feature>
<keyword evidence="2" id="KW-0408">Iron</keyword>
<dbReference type="InterPro" id="IPR017938">
    <property type="entry name" value="Riboflavin_synthase-like_b-brl"/>
</dbReference>
<evidence type="ECO:0000313" key="4">
    <source>
        <dbReference type="EMBL" id="GIO48041.1"/>
    </source>
</evidence>
<evidence type="ECO:0000256" key="2">
    <source>
        <dbReference type="PIRSR" id="PIRSR006816-2"/>
    </source>
</evidence>
<dbReference type="SUPFAM" id="SSF63380">
    <property type="entry name" value="Riboflavin synthase domain-like"/>
    <property type="match status" value="1"/>
</dbReference>
<organism evidence="4 5">
    <name type="scientific">Paenibacillus azoreducens</name>
    <dbReference type="NCBI Taxonomy" id="116718"/>
    <lineage>
        <taxon>Bacteria</taxon>
        <taxon>Bacillati</taxon>
        <taxon>Bacillota</taxon>
        <taxon>Bacilli</taxon>
        <taxon>Bacillales</taxon>
        <taxon>Paenibacillaceae</taxon>
        <taxon>Paenibacillus</taxon>
    </lineage>
</organism>
<accession>A0A920CNZ6</accession>
<dbReference type="PANTHER" id="PTHR43513:SF3">
    <property type="entry name" value="DIHYDROOROTATE DEHYDROGENASE B (NAD(+)), ELECTRON TRANSFER SUBUNIT-RELATED"/>
    <property type="match status" value="1"/>
</dbReference>
<evidence type="ECO:0000313" key="5">
    <source>
        <dbReference type="Proteomes" id="UP000682811"/>
    </source>
</evidence>
<evidence type="ECO:0000259" key="3">
    <source>
        <dbReference type="Pfam" id="PF10418"/>
    </source>
</evidence>
<comment type="cofactor">
    <cofactor evidence="2">
        <name>[2Fe-2S] cluster</name>
        <dbReference type="ChEBI" id="CHEBI:190135"/>
    </cofactor>
    <text evidence="2">Binds 1 [2Fe-2S] cluster per subunit.</text>
</comment>
<comment type="cofactor">
    <cofactor evidence="1">
        <name>FAD</name>
        <dbReference type="ChEBI" id="CHEBI:57692"/>
    </cofactor>
    <text evidence="1">Binds 1 FAD per subunit.</text>
</comment>
<keyword evidence="1" id="KW-0285">Flavoprotein</keyword>
<reference evidence="4 5" key="1">
    <citation type="submission" date="2021-03" db="EMBL/GenBank/DDBJ databases">
        <title>Antimicrobial resistance genes in bacteria isolated from Japanese honey, and their potential for conferring macrolide and lincosamide resistance in the American foulbrood pathogen Paenibacillus larvae.</title>
        <authorList>
            <person name="Okamoto M."/>
            <person name="Kumagai M."/>
            <person name="Kanamori H."/>
            <person name="Takamatsu D."/>
        </authorList>
    </citation>
    <scope>NUCLEOTIDE SEQUENCE [LARGE SCALE GENOMIC DNA]</scope>
    <source>
        <strain evidence="4 5">J34TS1</strain>
    </source>
</reference>
<dbReference type="AlphaFoldDB" id="A0A920CNZ6"/>
<feature type="binding site" evidence="2">
    <location>
        <position position="236"/>
    </location>
    <ligand>
        <name>[2Fe-2S] cluster</name>
        <dbReference type="ChEBI" id="CHEBI:190135"/>
    </ligand>
</feature>
<dbReference type="GO" id="GO:0050660">
    <property type="term" value="F:flavin adenine dinucleotide binding"/>
    <property type="evidence" value="ECO:0007669"/>
    <property type="project" value="InterPro"/>
</dbReference>
<dbReference type="GO" id="GO:0051537">
    <property type="term" value="F:2 iron, 2 sulfur cluster binding"/>
    <property type="evidence" value="ECO:0007669"/>
    <property type="project" value="UniProtKB-KW"/>
</dbReference>
<feature type="binding site" evidence="1">
    <location>
        <begin position="62"/>
        <end position="64"/>
    </location>
    <ligand>
        <name>FAD</name>
        <dbReference type="ChEBI" id="CHEBI:57692"/>
    </ligand>
</feature>
<keyword evidence="2" id="KW-0479">Metal-binding</keyword>
<keyword evidence="5" id="KW-1185">Reference proteome</keyword>
<keyword evidence="1" id="KW-0274">FAD</keyword>
<gene>
    <name evidence="4" type="ORF">J34TS1_28060</name>
</gene>
<dbReference type="Pfam" id="PF10418">
    <property type="entry name" value="DHODB_Fe-S_bind"/>
    <property type="match status" value="1"/>
</dbReference>
<comment type="caution">
    <text evidence="4">The sequence shown here is derived from an EMBL/GenBank/DDBJ whole genome shotgun (WGS) entry which is preliminary data.</text>
</comment>
<dbReference type="SUPFAM" id="SSF52343">
    <property type="entry name" value="Ferredoxin reductase-like, C-terminal NADP-linked domain"/>
    <property type="match status" value="1"/>
</dbReference>
<dbReference type="CDD" id="cd06219">
    <property type="entry name" value="DHOD_e_trans_like1"/>
    <property type="match status" value="1"/>
</dbReference>
<sequence>MFKMTEKRKLAEKEYEIWVEAPRVAEKAKPGQFVILRTTAFGERIPLTIVKTDPLSGRVCLIFQVIGKSTAELAALNPNDRLQDFVGPLGMPSEIKNYGTVLLVGGGVGIAALFPIVKGLKEAGNRVITVLGAKTRELVILKEECRAFSDQLIVMTDDGSDGNQGLVTAAMEDVFLRETVDVAWAIGPSVMMKFAAKMAQNYDVPIYVSLNPIMIDGTGMCGGCRVTVADSVKFACVDGPEFLGTEVNWEEFIQRMKQYSREETDSYEAYIRQVNPFGEKKLQQNTDAGTGAGNPVE</sequence>
<feature type="domain" description="Dihydroorotate dehydrogenase electron transfer subunit iron-sulphur cluster binding" evidence="3">
    <location>
        <begin position="211"/>
        <end position="247"/>
    </location>
</feature>
<dbReference type="InterPro" id="IPR050353">
    <property type="entry name" value="PyrK_electron_transfer"/>
</dbReference>